<accession>A0ABQ4ZPL4</accession>
<reference evidence="1" key="2">
    <citation type="submission" date="2022-01" db="EMBL/GenBank/DDBJ databases">
        <authorList>
            <person name="Yamashiro T."/>
            <person name="Shiraishi A."/>
            <person name="Satake H."/>
            <person name="Nakayama K."/>
        </authorList>
    </citation>
    <scope>NUCLEOTIDE SEQUENCE</scope>
</reference>
<dbReference type="PANTHER" id="PTHR33116:SF78">
    <property type="entry name" value="OS12G0587133 PROTEIN"/>
    <property type="match status" value="1"/>
</dbReference>
<reference evidence="1" key="1">
    <citation type="journal article" date="2022" name="Int. J. Mol. Sci.">
        <title>Draft Genome of Tanacetum Coccineum: Genomic Comparison of Closely Related Tanacetum-Family Plants.</title>
        <authorList>
            <person name="Yamashiro T."/>
            <person name="Shiraishi A."/>
            <person name="Nakayama K."/>
            <person name="Satake H."/>
        </authorList>
    </citation>
    <scope>NUCLEOTIDE SEQUENCE</scope>
</reference>
<evidence type="ECO:0000313" key="2">
    <source>
        <dbReference type="Proteomes" id="UP001151760"/>
    </source>
</evidence>
<dbReference type="Proteomes" id="UP001151760">
    <property type="component" value="Unassembled WGS sequence"/>
</dbReference>
<dbReference type="EMBL" id="BQNB010011564">
    <property type="protein sequence ID" value="GJS92204.1"/>
    <property type="molecule type" value="Genomic_DNA"/>
</dbReference>
<comment type="caution">
    <text evidence="1">The sequence shown here is derived from an EMBL/GenBank/DDBJ whole genome shotgun (WGS) entry which is preliminary data.</text>
</comment>
<evidence type="ECO:0008006" key="3">
    <source>
        <dbReference type="Google" id="ProtNLM"/>
    </source>
</evidence>
<sequence length="124" mass="13798">MEDKRISGVFVGVEKLNISHLFYADDASALLEWNVKEVDVILHVLNEFHAQSGLKINIGKSNLYGVSVDMEDVSNMARASGCAAGSCPFSYLGVNIGANMACRSNWDNVLQRFRNRLSNWKVKM</sequence>
<evidence type="ECO:0000313" key="1">
    <source>
        <dbReference type="EMBL" id="GJS92204.1"/>
    </source>
</evidence>
<proteinExistence type="predicted"/>
<dbReference type="PANTHER" id="PTHR33116">
    <property type="entry name" value="REVERSE TRANSCRIPTASE ZINC-BINDING DOMAIN-CONTAINING PROTEIN-RELATED-RELATED"/>
    <property type="match status" value="1"/>
</dbReference>
<name>A0ABQ4ZPL4_9ASTR</name>
<keyword evidence="2" id="KW-1185">Reference proteome</keyword>
<organism evidence="1 2">
    <name type="scientific">Tanacetum coccineum</name>
    <dbReference type="NCBI Taxonomy" id="301880"/>
    <lineage>
        <taxon>Eukaryota</taxon>
        <taxon>Viridiplantae</taxon>
        <taxon>Streptophyta</taxon>
        <taxon>Embryophyta</taxon>
        <taxon>Tracheophyta</taxon>
        <taxon>Spermatophyta</taxon>
        <taxon>Magnoliopsida</taxon>
        <taxon>eudicotyledons</taxon>
        <taxon>Gunneridae</taxon>
        <taxon>Pentapetalae</taxon>
        <taxon>asterids</taxon>
        <taxon>campanulids</taxon>
        <taxon>Asterales</taxon>
        <taxon>Asteraceae</taxon>
        <taxon>Asteroideae</taxon>
        <taxon>Anthemideae</taxon>
        <taxon>Anthemidinae</taxon>
        <taxon>Tanacetum</taxon>
    </lineage>
</organism>
<gene>
    <name evidence="1" type="ORF">Tco_0774840</name>
</gene>
<protein>
    <recommendedName>
        <fullName evidence="3">Reverse transcriptase domain-containing protein</fullName>
    </recommendedName>
</protein>